<dbReference type="EMBL" id="CAJVPI010000947">
    <property type="protein sequence ID" value="CAG8584279.1"/>
    <property type="molecule type" value="Genomic_DNA"/>
</dbReference>
<evidence type="ECO:0000313" key="2">
    <source>
        <dbReference type="Proteomes" id="UP000789739"/>
    </source>
</evidence>
<protein>
    <submittedName>
        <fullName evidence="1">9107_t:CDS:1</fullName>
    </submittedName>
</protein>
<evidence type="ECO:0000313" key="1">
    <source>
        <dbReference type="EMBL" id="CAG8584279.1"/>
    </source>
</evidence>
<sequence>HKASRKELYHFKKPKAQLNQDFQEFLITRLLLLCNKAEFLHTPLEQEQVPKEAEQCSQSIYHHFQTPMLWNMIWKKAKTSTPTPSPTTKNTKPLLN</sequence>
<comment type="caution">
    <text evidence="1">The sequence shown here is derived from an EMBL/GenBank/DDBJ whole genome shotgun (WGS) entry which is preliminary data.</text>
</comment>
<reference evidence="1" key="1">
    <citation type="submission" date="2021-06" db="EMBL/GenBank/DDBJ databases">
        <authorList>
            <person name="Kallberg Y."/>
            <person name="Tangrot J."/>
            <person name="Rosling A."/>
        </authorList>
    </citation>
    <scope>NUCLEOTIDE SEQUENCE</scope>
    <source>
        <strain evidence="1">BR232B</strain>
    </source>
</reference>
<proteinExistence type="predicted"/>
<name>A0A9N9BYG4_9GLOM</name>
<dbReference type="AlphaFoldDB" id="A0A9N9BYG4"/>
<dbReference type="Proteomes" id="UP000789739">
    <property type="component" value="Unassembled WGS sequence"/>
</dbReference>
<gene>
    <name evidence="1" type="ORF">PBRASI_LOCUS6786</name>
</gene>
<accession>A0A9N9BYG4</accession>
<keyword evidence="2" id="KW-1185">Reference proteome</keyword>
<feature type="non-terminal residue" evidence="1">
    <location>
        <position position="1"/>
    </location>
</feature>
<organism evidence="1 2">
    <name type="scientific">Paraglomus brasilianum</name>
    <dbReference type="NCBI Taxonomy" id="144538"/>
    <lineage>
        <taxon>Eukaryota</taxon>
        <taxon>Fungi</taxon>
        <taxon>Fungi incertae sedis</taxon>
        <taxon>Mucoromycota</taxon>
        <taxon>Glomeromycotina</taxon>
        <taxon>Glomeromycetes</taxon>
        <taxon>Paraglomerales</taxon>
        <taxon>Paraglomeraceae</taxon>
        <taxon>Paraglomus</taxon>
    </lineage>
</organism>
<dbReference type="OrthoDB" id="2419771at2759"/>